<accession>A0A9R1XJE1</accession>
<dbReference type="PANTHER" id="PTHR11929:SF236">
    <property type="entry name" value="FUCOSYLTRANSFERASE"/>
    <property type="match status" value="1"/>
</dbReference>
<comment type="subcellular location">
    <subcellularLocation>
        <location evidence="5">Golgi apparatus</location>
        <location evidence="5">Golgi stack membrane</location>
        <topology evidence="5">Single-pass type II membrane protein</topology>
    </subcellularLocation>
</comment>
<dbReference type="EMBL" id="NBSK02000004">
    <property type="protein sequence ID" value="KAJ0209897.1"/>
    <property type="molecule type" value="Genomic_DNA"/>
</dbReference>
<evidence type="ECO:0000313" key="8">
    <source>
        <dbReference type="EMBL" id="KAJ0209897.1"/>
    </source>
</evidence>
<protein>
    <recommendedName>
        <fullName evidence="5">Fucosyltransferase</fullName>
        <ecNumber evidence="5">2.4.1.-</ecNumber>
    </recommendedName>
</protein>
<evidence type="ECO:0000256" key="5">
    <source>
        <dbReference type="RuleBase" id="RU003832"/>
    </source>
</evidence>
<evidence type="ECO:0000313" key="9">
    <source>
        <dbReference type="Proteomes" id="UP000235145"/>
    </source>
</evidence>
<dbReference type="SUPFAM" id="SSF53756">
    <property type="entry name" value="UDP-Glycosyltransferase/glycogen phosphorylase"/>
    <property type="match status" value="1"/>
</dbReference>
<organism evidence="8 9">
    <name type="scientific">Lactuca sativa</name>
    <name type="common">Garden lettuce</name>
    <dbReference type="NCBI Taxonomy" id="4236"/>
    <lineage>
        <taxon>Eukaryota</taxon>
        <taxon>Viridiplantae</taxon>
        <taxon>Streptophyta</taxon>
        <taxon>Embryophyta</taxon>
        <taxon>Tracheophyta</taxon>
        <taxon>Spermatophyta</taxon>
        <taxon>Magnoliopsida</taxon>
        <taxon>eudicotyledons</taxon>
        <taxon>Gunneridae</taxon>
        <taxon>Pentapetalae</taxon>
        <taxon>asterids</taxon>
        <taxon>campanulids</taxon>
        <taxon>Asterales</taxon>
        <taxon>Asteraceae</taxon>
        <taxon>Cichorioideae</taxon>
        <taxon>Cichorieae</taxon>
        <taxon>Lactucinae</taxon>
        <taxon>Lactuca</taxon>
    </lineage>
</organism>
<dbReference type="AlphaFoldDB" id="A0A9R1XJE1"/>
<sequence>MLRFIRWEGSSPPSSNVHNSDNSDNSKKKLTNFLPPFLALVFIDEIGLLSRLDLIKNPDLVNSWVESILQFTNSSFSSLSLDPVDDVALADLSTAVVDVSRSVGGGGGGKLSKGAFMKDWKSCSVGCKFSLRKKKKKVDASFGLHKEEGTFVVLLSMESAHYFPRNEISKARGVGYDIIMTTSLSADVPVGYFSWEKYDIMAPVQPKTEKALAAAFISNCASRNFHLQALKWLEKSNIKIDSYGSCHGNHNGNVEKVETLKCYKFSLAFENSNEEDYVTKKFFQSLVLGIICLLE</sequence>
<keyword evidence="4 5" id="KW-0808">Transferase</keyword>
<dbReference type="EC" id="2.4.1.-" evidence="5"/>
<dbReference type="Gene3D" id="3.40.50.11660">
    <property type="entry name" value="Glycosyl transferase family 10, C-terminal domain"/>
    <property type="match status" value="1"/>
</dbReference>
<evidence type="ECO:0000256" key="1">
    <source>
        <dbReference type="ARBA" id="ARBA00004922"/>
    </source>
</evidence>
<dbReference type="PANTHER" id="PTHR11929">
    <property type="entry name" value="ALPHA- 1,3 -FUCOSYLTRANSFERASE"/>
    <property type="match status" value="1"/>
</dbReference>
<comment type="pathway">
    <text evidence="1">Protein modification; protein glycosylation.</text>
</comment>
<evidence type="ECO:0000256" key="3">
    <source>
        <dbReference type="ARBA" id="ARBA00022676"/>
    </source>
</evidence>
<keyword evidence="3 5" id="KW-0328">Glycosyltransferase</keyword>
<comment type="similarity">
    <text evidence="2 5">Belongs to the glycosyltransferase 10 family.</text>
</comment>
<evidence type="ECO:0000256" key="6">
    <source>
        <dbReference type="SAM" id="MobiDB-lite"/>
    </source>
</evidence>
<keyword evidence="5" id="KW-0333">Golgi apparatus</keyword>
<dbReference type="Proteomes" id="UP000235145">
    <property type="component" value="Unassembled WGS sequence"/>
</dbReference>
<gene>
    <name evidence="8" type="ORF">LSAT_V11C400161760</name>
</gene>
<feature type="region of interest" description="Disordered" evidence="6">
    <location>
        <begin position="1"/>
        <end position="25"/>
    </location>
</feature>
<reference evidence="8 9" key="1">
    <citation type="journal article" date="2017" name="Nat. Commun.">
        <title>Genome assembly with in vitro proximity ligation data and whole-genome triplication in lettuce.</title>
        <authorList>
            <person name="Reyes-Chin-Wo S."/>
            <person name="Wang Z."/>
            <person name="Yang X."/>
            <person name="Kozik A."/>
            <person name="Arikit S."/>
            <person name="Song C."/>
            <person name="Xia L."/>
            <person name="Froenicke L."/>
            <person name="Lavelle D.O."/>
            <person name="Truco M.J."/>
            <person name="Xia R."/>
            <person name="Zhu S."/>
            <person name="Xu C."/>
            <person name="Xu H."/>
            <person name="Xu X."/>
            <person name="Cox K."/>
            <person name="Korf I."/>
            <person name="Meyers B.C."/>
            <person name="Michelmore R.W."/>
        </authorList>
    </citation>
    <scope>NUCLEOTIDE SEQUENCE [LARGE SCALE GENOMIC DNA]</scope>
    <source>
        <strain evidence="9">cv. Salinas</strain>
        <tissue evidence="8">Seedlings</tissue>
    </source>
</reference>
<name>A0A9R1XJE1_LACSA</name>
<dbReference type="GO" id="GO:0032580">
    <property type="term" value="C:Golgi cisterna membrane"/>
    <property type="evidence" value="ECO:0007669"/>
    <property type="project" value="UniProtKB-SubCell"/>
</dbReference>
<dbReference type="GO" id="GO:0008417">
    <property type="term" value="F:fucosyltransferase activity"/>
    <property type="evidence" value="ECO:0007669"/>
    <property type="project" value="InterPro"/>
</dbReference>
<dbReference type="InterPro" id="IPR055270">
    <property type="entry name" value="Glyco_tran_10_C"/>
</dbReference>
<feature type="domain" description="Fucosyltransferase C-terminal" evidence="7">
    <location>
        <begin position="209"/>
        <end position="291"/>
    </location>
</feature>
<keyword evidence="9" id="KW-1185">Reference proteome</keyword>
<evidence type="ECO:0000259" key="7">
    <source>
        <dbReference type="Pfam" id="PF00852"/>
    </source>
</evidence>
<keyword evidence="5" id="KW-0812">Transmembrane</keyword>
<dbReference type="Pfam" id="PF00852">
    <property type="entry name" value="Glyco_transf_10"/>
    <property type="match status" value="1"/>
</dbReference>
<evidence type="ECO:0000256" key="4">
    <source>
        <dbReference type="ARBA" id="ARBA00022679"/>
    </source>
</evidence>
<keyword evidence="5" id="KW-0472">Membrane</keyword>
<proteinExistence type="inferred from homology"/>
<dbReference type="InterPro" id="IPR001503">
    <property type="entry name" value="Glyco_trans_10"/>
</dbReference>
<dbReference type="InterPro" id="IPR038577">
    <property type="entry name" value="GT10-like_C_sf"/>
</dbReference>
<comment type="caution">
    <text evidence="8">The sequence shown here is derived from an EMBL/GenBank/DDBJ whole genome shotgun (WGS) entry which is preliminary data.</text>
</comment>
<feature type="compositionally biased region" description="Low complexity" evidence="6">
    <location>
        <begin position="10"/>
        <end position="23"/>
    </location>
</feature>
<evidence type="ECO:0000256" key="2">
    <source>
        <dbReference type="ARBA" id="ARBA00008919"/>
    </source>
</evidence>